<dbReference type="InterPro" id="IPR036161">
    <property type="entry name" value="RPB6/omega-like_sf"/>
</dbReference>
<keyword evidence="20 36" id="KW-1133">Transmembrane helix</keyword>
<feature type="domain" description="TFIIS-type" evidence="38">
    <location>
        <begin position="1878"/>
        <end position="1926"/>
    </location>
</feature>
<dbReference type="GO" id="GO:0003677">
    <property type="term" value="F:DNA binding"/>
    <property type="evidence" value="ECO:0007669"/>
    <property type="project" value="InterPro"/>
</dbReference>
<keyword evidence="15" id="KW-0999">Mitochondrion inner membrane</keyword>
<dbReference type="NCBIfam" id="NF002208">
    <property type="entry name" value="PRK01099.1-3"/>
    <property type="match status" value="1"/>
</dbReference>
<evidence type="ECO:0000256" key="3">
    <source>
        <dbReference type="ARBA" id="ARBA00004434"/>
    </source>
</evidence>
<dbReference type="SUPFAM" id="SSF55681">
    <property type="entry name" value="Class II aaRS and biotin synthetases"/>
    <property type="match status" value="1"/>
</dbReference>
<dbReference type="SUPFAM" id="SSF64586">
    <property type="entry name" value="C-terminal domain of ProRS"/>
    <property type="match status" value="1"/>
</dbReference>
<dbReference type="CDD" id="cd00936">
    <property type="entry name" value="WEPRS_RNA"/>
    <property type="match status" value="1"/>
</dbReference>
<keyword evidence="22 36" id="KW-0472">Membrane</keyword>
<dbReference type="InterPro" id="IPR001222">
    <property type="entry name" value="Znf_TFIIS"/>
</dbReference>
<dbReference type="Pfam" id="PF00227">
    <property type="entry name" value="Proteasome"/>
    <property type="match status" value="1"/>
</dbReference>
<evidence type="ECO:0000256" key="9">
    <source>
        <dbReference type="ARBA" id="ARBA00022598"/>
    </source>
</evidence>
<evidence type="ECO:0000256" key="17">
    <source>
        <dbReference type="ARBA" id="ARBA00022840"/>
    </source>
</evidence>
<dbReference type="InterPro" id="IPR011990">
    <property type="entry name" value="TPR-like_helical_dom_sf"/>
</dbReference>
<dbReference type="InterPro" id="IPR019734">
    <property type="entry name" value="TPR_rpt"/>
</dbReference>
<proteinExistence type="inferred from homology"/>
<dbReference type="SMART" id="SM00948">
    <property type="entry name" value="Proteasome_A_N"/>
    <property type="match status" value="1"/>
</dbReference>
<dbReference type="Gene3D" id="3.40.50.800">
    <property type="entry name" value="Anticodon-binding domain"/>
    <property type="match status" value="1"/>
</dbReference>
<evidence type="ECO:0000259" key="38">
    <source>
        <dbReference type="PROSITE" id="PS51133"/>
    </source>
</evidence>
<dbReference type="NCBIfam" id="TIGR00408">
    <property type="entry name" value="proS_fam_I"/>
    <property type="match status" value="1"/>
</dbReference>
<gene>
    <name evidence="40" type="ORF">GCK32_003373</name>
</gene>
<dbReference type="InterPro" id="IPR016061">
    <property type="entry name" value="Pro-tRNA_ligase_II_C"/>
</dbReference>
<dbReference type="InterPro" id="IPR001353">
    <property type="entry name" value="Proteasome_sua/b"/>
</dbReference>
<keyword evidence="19" id="KW-0249">Electron transport</keyword>
<dbReference type="Pfam" id="PF00458">
    <property type="entry name" value="WHEP-TRS"/>
    <property type="match status" value="1"/>
</dbReference>
<name>A0AAN8FLQ8_TRICO</name>
<dbReference type="InterPro" id="IPR009866">
    <property type="entry name" value="NADH_UbQ_OxRdtase_NDUFB4_su"/>
</dbReference>
<dbReference type="InterPro" id="IPR036621">
    <property type="entry name" value="Anticodon-bd_dom_sf"/>
</dbReference>
<sequence>MRLAVRLLRPAANQNIKNPKLWQDPVLGYFETHGKTEFLPGEEYNLTDDEKKAVLWRYRVKEILKKEYLRREYDPHNFKYKEGVVMDPAMFRWYSADMTQAEFFRLTPRSVFLYVGSVLLIFYLYTRAVYIPIAIIFESVRLLWMAELKGALKQAKKFLGESNNEEALDVLQKFLDDGVQDYMLFCFAALAYANMNDKVKSRTLYENAIKLDPKTPIAWQGLFKLYDTGKLAPDERAVEVATHLISLCDSEEKRISTEESRRRFLFDLCRYDDLQKDMGNNPALMGKIIEKLAKKDTLTSAELNLLDKVFVEVKDCLETNAEWNLYYCKFLHKKRCQDCNQAVIEFCYRHPFCDIMWVRDRLMEILSTEYFCQLKVCDRTFDLFEKCSLPLNDVESKFDRLIRLLRESDMSSALDIVDELSEASLTSLPLAMVAVHLFAEVENWEKVHKVVDWLRSQRLSERCDHVACALKRRAFVEMDDMDEAAKIRIPLASLPPSFAIDSAKVSVWKGESLDDLIRQCGQDSSDARRFRVCHALHDGKGADAVGDAEALLQEESVSWRDLVLVAELNIALSKDATSLLVKAAKLNPRSSRVFFVLGKALRRKNPAKARSCLERAVKIRPTNEEYVRDLDDMYEEAGESTEQRLLLLSTLGAYKKPMWLRRRIAGLAKIEQDWDTAIGELQQISSVNAYGRVLEIDPSSDYAICVHLRLFNSSVVSERVDHLKMVFSLLDGVIAGRPRISLAYKLAADALLHAIKFKNEIFRMIGIPSSWSISDRLSAVRSAVMFYSVALDLNRENAWAWNDLAIALLGLARLDKAEQHAVKAQQCLRQAMSLSKCAQMRSQLWTLMAEAERLSAAAKDASVKDTMSTALQQHYLVRALQLNKANDEAWLRLALLYYTNGAMVEAHIAIETAIKHNPQLAEAWCAWALKAESEGLDHEAMDMFRHSISIKPVAAAVMKYTAFLCQSLRVKGFDPATVMIDFNKVLRLRDEWESTEKDLMLHIAVLAELFGHYEDAVQCISNSGYDGPHLQRARMKAGHNVQTPAKSLEMLAKLCLKSSEELFALLKEHQPLYKDLFERLIAPEAQGLQELYNSFVKSISVPLVVAAILRFNLPLCDQAVTVLHDVLPRHELIDVFPTVMPEGMDNGLKYVEQDGEEPFRYRHFVAKPLWEILKKRRDELESEASSIPPVSARMAKELEIEEQIAAQGDLVRQLKGDASASEDMKKEAIDKLLRLKLTYKEITGKDYAAPGGRKQKEKKPVAEKKQDKKQEVKPDGKKQTKLGIEISKDENYSEWYSQVITKAEMIEYYDVSGCYVLRPWSYAIWESIQVSSFKIILKLIAHDSALSRPFAELAWFDSGIKKLGVKNCYFPMFVSNAALEREKTHIADFAPEVAWVTRAGSSDLAEPIAIRPTSETVMYPSYKKWVQSHRDLPIKLNQWCNVVRWEFKHPTPFLRTREFLWQEGHTAFANPEEAEKEVFQILDLYAGVYTDLLAIPVVKGRKSEKEKFAGGDFTTTVEAYVPCNGRGIQGATSHHLGQNFSKMFDISFEDPVTGGKAYAWQNSWGLSTRTIGAMIMIHADDSGLVLPPRVASIQAIVLPVGITAQTTDEQRRQLVDTADQLAKTLVDNDIRAEADLRDNYSPGWKFNHWELKGVPVRIEVGPKDLAADQVTAVLRYNGKKLAIKQGELVNEIKKLLEVIHTEMYNKVLVARDAHMKTCYDFEEFKQLLDEKFILLSPFCGEISCEDEIKKASTREDADAGAAQMGAKTLCIPLEQPKDKLPAQCLFPSCKNKAKFFALFGRKMPLNFVSVDSEFCGFCGAILQMPQIAPSTIACKVCGSDWHVPEKRDHLVCRIEKIYERTVADTEGVEQEDAVDAVVEHVCSKCGHNKASYSTMQTRSADEGQTVFYGVTMSRGSSAGFDRHITIFSPEGRVYQVEYAFKAINSTNLTAVAVKGVDTAVIAVQKRVPDSLIVADSVTSIYQLSPTVGCCAIGMIPDCKFQVRRAQLEASQWKYLNGYDMPCELLAKKMADKNQYYTQNAEMRSLGCAMIMISFDDEDGAVVFKVTASSFLEKKIKKKSDLNHDETIQLAIEALQSSLGIETRSKDLEVVVVSKKDQTFKKDLGVWNDVVKTNRLADQLAFPLGEERMLSTERPEDRAEAFKPKTDFEKKMMEMWNSSKNNMTNDTVYTEAELEIIRAMDVKEAKEKLNQMQKMRALISYREAKYRYAAKIKSKRAKKRRQIEMAKSRAVQKTTSDSTPLFKQDNVQLSADWATAKAETPSTTDSEVAPKTKKTKRKSQGVEEPTENKIPEVPAETKEDAPVENTVAVEEGRKDAEKNECTTKDIDKLFDAAEGKMLENLKEAAKKIRELEQGEATPPEKKKKKKGVKRNDEEQKKNEVVDISLDPKNFLQVETTNLSKVSAELMDKMDEFDEDQAHVIAEAFKDDDVVGDFEEEKTMVEEGERPKDVDLTLQGWGCWVGPGMTERKRRKQFIIKAKEKKRKDRNRPGVIIKEVEEKAEKGTASTDRVTTPFMTKYERARVLGTRALQIAMGAPVMVELEGETDPLEIARKELKHRRIPIIVRRYLPDGSFEDWSVDQLHVTDW</sequence>
<dbReference type="Gene3D" id="3.30.930.10">
    <property type="entry name" value="Bira Bifunctional Protein, Domain 2"/>
    <property type="match status" value="1"/>
</dbReference>
<keyword evidence="25" id="KW-0539">Nucleus</keyword>
<evidence type="ECO:0000256" key="27">
    <source>
        <dbReference type="ARBA" id="ARBA00029731"/>
    </source>
</evidence>
<evidence type="ECO:0000256" key="21">
    <source>
        <dbReference type="ARBA" id="ARBA00023128"/>
    </source>
</evidence>
<feature type="region of interest" description="Disordered" evidence="35">
    <location>
        <begin position="1248"/>
        <end position="1280"/>
    </location>
</feature>
<keyword evidence="9" id="KW-0436">Ligase</keyword>
<comment type="function">
    <text evidence="32">Core component of RNA polymerase I (Pol I), a DNA-dependent RNA polymerase which synthesizes ribosomal RNA precursors using the four ribonucleoside triphosphates as substrates. Can mediate Pol I proofreading of the nascent RNA transcript. Anchors into the Pol I active site to monitor transcription fidelity and cleave mis-incorporated 5'-ribonucleotides.</text>
</comment>
<evidence type="ECO:0000256" key="36">
    <source>
        <dbReference type="SAM" id="Phobius"/>
    </source>
</evidence>
<keyword evidence="16" id="KW-0862">Zinc</keyword>
<dbReference type="SUPFAM" id="SSF48452">
    <property type="entry name" value="TPR-like"/>
    <property type="match status" value="1"/>
</dbReference>
<evidence type="ECO:0000256" key="13">
    <source>
        <dbReference type="ARBA" id="ARBA00022741"/>
    </source>
</evidence>
<evidence type="ECO:0000256" key="34">
    <source>
        <dbReference type="PROSITE-ProRule" id="PRU00472"/>
    </source>
</evidence>
<keyword evidence="10" id="KW-0679">Respiratory chain</keyword>
<evidence type="ECO:0000256" key="25">
    <source>
        <dbReference type="ARBA" id="ARBA00023242"/>
    </source>
</evidence>
<dbReference type="HAMAP" id="MF_00192">
    <property type="entry name" value="RNApol_arch_Rpo6"/>
    <property type="match status" value="1"/>
</dbReference>
<dbReference type="Gene3D" id="3.60.20.10">
    <property type="entry name" value="Glutamine Phosphoribosylpyrophosphate, subunit 1, domain 1"/>
    <property type="match status" value="1"/>
</dbReference>
<evidence type="ECO:0000256" key="2">
    <source>
        <dbReference type="ARBA" id="ARBA00004123"/>
    </source>
</evidence>
<dbReference type="PIRSF" id="PIRSF500154">
    <property type="entry name" value="RPB6"/>
    <property type="match status" value="1"/>
</dbReference>
<evidence type="ECO:0000256" key="18">
    <source>
        <dbReference type="ARBA" id="ARBA00022917"/>
    </source>
</evidence>
<dbReference type="Gene3D" id="3.30.110.30">
    <property type="entry name" value="C-terminal domain of ProRS"/>
    <property type="match status" value="1"/>
</dbReference>
<comment type="function">
    <text evidence="1">The proteasome is a multicatalytic proteinase complex which is characterized by its ability to cleave peptides with Arg, Phe, Tyr, Leu, and Glu adjacent to the leaving group at neutral or slightly basic pH. The proteasome has an ATP-dependent proteolytic activity.</text>
</comment>
<dbReference type="InterPro" id="IPR033721">
    <property type="entry name" value="ProRS_core_arch_euk"/>
</dbReference>
<organism evidence="40 41">
    <name type="scientific">Trichostrongylus colubriformis</name>
    <name type="common">Black scour worm</name>
    <dbReference type="NCBI Taxonomy" id="6319"/>
    <lineage>
        <taxon>Eukaryota</taxon>
        <taxon>Metazoa</taxon>
        <taxon>Ecdysozoa</taxon>
        <taxon>Nematoda</taxon>
        <taxon>Chromadorea</taxon>
        <taxon>Rhabditida</taxon>
        <taxon>Rhabditina</taxon>
        <taxon>Rhabditomorpha</taxon>
        <taxon>Strongyloidea</taxon>
        <taxon>Trichostrongylidae</taxon>
        <taxon>Trichostrongylus</taxon>
    </lineage>
</organism>
<evidence type="ECO:0000256" key="24">
    <source>
        <dbReference type="ARBA" id="ARBA00023163"/>
    </source>
</evidence>
<keyword evidence="11 36" id="KW-0812">Transmembrane</keyword>
<dbReference type="Pfam" id="PF07225">
    <property type="entry name" value="NDUF_B4"/>
    <property type="match status" value="1"/>
</dbReference>
<dbReference type="GO" id="GO:0004827">
    <property type="term" value="F:proline-tRNA ligase activity"/>
    <property type="evidence" value="ECO:0007669"/>
    <property type="project" value="UniProtKB-EC"/>
</dbReference>
<feature type="compositionally biased region" description="Basic and acidic residues" evidence="35">
    <location>
        <begin position="2388"/>
        <end position="2399"/>
    </location>
</feature>
<evidence type="ECO:0000313" key="40">
    <source>
        <dbReference type="EMBL" id="KAK5981506.1"/>
    </source>
</evidence>
<evidence type="ECO:0000256" key="10">
    <source>
        <dbReference type="ARBA" id="ARBA00022660"/>
    </source>
</evidence>
<keyword evidence="41" id="KW-1185">Reference proteome</keyword>
<dbReference type="InterPro" id="IPR029055">
    <property type="entry name" value="Ntn_hydrolases_N"/>
</dbReference>
<dbReference type="CDD" id="cd00862">
    <property type="entry name" value="ProRS_anticodon_zinc"/>
    <property type="match status" value="1"/>
</dbReference>
<dbReference type="GO" id="GO:0006351">
    <property type="term" value="P:DNA-templated transcription"/>
    <property type="evidence" value="ECO:0007669"/>
    <property type="project" value="InterPro"/>
</dbReference>
<evidence type="ECO:0000256" key="14">
    <source>
        <dbReference type="ARBA" id="ARBA00022771"/>
    </source>
</evidence>
<dbReference type="InterPro" id="IPR002314">
    <property type="entry name" value="aa-tRNA-synt_IIb"/>
</dbReference>
<dbReference type="PROSITE" id="PS50862">
    <property type="entry name" value="AA_TRNA_LIGASE_II"/>
    <property type="match status" value="1"/>
</dbReference>
<dbReference type="GO" id="GO:0005743">
    <property type="term" value="C:mitochondrial inner membrane"/>
    <property type="evidence" value="ECO:0007669"/>
    <property type="project" value="UniProtKB-SubCell"/>
</dbReference>
<dbReference type="InterPro" id="IPR034004">
    <property type="entry name" value="Zn_ribbon_RPA12_C"/>
</dbReference>
<dbReference type="InterPro" id="IPR020708">
    <property type="entry name" value="DNA-dir_RNA_polK_14-18kDa_CS"/>
</dbReference>
<evidence type="ECO:0000256" key="19">
    <source>
        <dbReference type="ARBA" id="ARBA00022982"/>
    </source>
</evidence>
<dbReference type="SUPFAM" id="SSF63562">
    <property type="entry name" value="RPB6/omega subunit-like"/>
    <property type="match status" value="1"/>
</dbReference>
<dbReference type="Pfam" id="PF01096">
    <property type="entry name" value="Zn_ribbon_TFIIS"/>
    <property type="match status" value="1"/>
</dbReference>
<evidence type="ECO:0000256" key="1">
    <source>
        <dbReference type="ARBA" id="ARBA00002000"/>
    </source>
</evidence>
<keyword evidence="13" id="KW-0547">Nucleotide-binding</keyword>
<dbReference type="FunFam" id="3.40.50.800:FF:000005">
    <property type="entry name" value="bifunctional glutamate/proline--tRNA ligase"/>
    <property type="match status" value="1"/>
</dbReference>
<keyword evidence="24" id="KW-0804">Transcription</keyword>
<dbReference type="SUPFAM" id="SSF56235">
    <property type="entry name" value="N-terminal nucleophile aminohydrolases (Ntn hydrolases)"/>
    <property type="match status" value="1"/>
</dbReference>
<dbReference type="PROSITE" id="PS00388">
    <property type="entry name" value="PROTEASOME_ALPHA_1"/>
    <property type="match status" value="1"/>
</dbReference>
<feature type="domain" description="WHEP-TRS" evidence="39">
    <location>
        <begin position="1196"/>
        <end position="1253"/>
    </location>
</feature>
<evidence type="ECO:0000256" key="35">
    <source>
        <dbReference type="SAM" id="MobiDB-lite"/>
    </source>
</evidence>
<dbReference type="HAMAP" id="MF_01571">
    <property type="entry name" value="Pro_tRNA_synth_type3"/>
    <property type="match status" value="1"/>
</dbReference>
<evidence type="ECO:0000256" key="30">
    <source>
        <dbReference type="ARBA" id="ARBA00030987"/>
    </source>
</evidence>
<dbReference type="InterPro" id="IPR004154">
    <property type="entry name" value="Anticodon-bd"/>
</dbReference>
<dbReference type="Pfam" id="PF09180">
    <property type="entry name" value="ProRS-C_1"/>
    <property type="match status" value="1"/>
</dbReference>
<dbReference type="GO" id="GO:0008270">
    <property type="term" value="F:zinc ion binding"/>
    <property type="evidence" value="ECO:0007669"/>
    <property type="project" value="UniProtKB-KW"/>
</dbReference>
<evidence type="ECO:0000256" key="22">
    <source>
        <dbReference type="ARBA" id="ARBA00023136"/>
    </source>
</evidence>
<keyword evidence="17" id="KW-0067">ATP-binding</keyword>
<keyword evidence="14 34" id="KW-0863">Zinc-finger</keyword>
<comment type="similarity">
    <text evidence="26">Belongs to the archaeal Rpo6/eukaryotic RPB6 RNA polymerase subunit family.</text>
</comment>
<comment type="caution">
    <text evidence="40">The sequence shown here is derived from an EMBL/GenBank/DDBJ whole genome shotgun (WGS) entry which is preliminary data.</text>
</comment>
<evidence type="ECO:0000256" key="23">
    <source>
        <dbReference type="ARBA" id="ARBA00023146"/>
    </source>
</evidence>
<dbReference type="InterPro" id="IPR004499">
    <property type="entry name" value="Pro-tRNA-ligase_IIa_arc-type"/>
</dbReference>
<evidence type="ECO:0000256" key="11">
    <source>
        <dbReference type="ARBA" id="ARBA00022692"/>
    </source>
</evidence>
<dbReference type="GO" id="GO:0017101">
    <property type="term" value="C:aminoacyl-tRNA synthetase multienzyme complex"/>
    <property type="evidence" value="ECO:0007669"/>
    <property type="project" value="TreeGrafter"/>
</dbReference>
<dbReference type="FunFam" id="3.30.110.30:FF:000001">
    <property type="entry name" value="Bifunctional glutamate/proline--tRNA ligase"/>
    <property type="match status" value="1"/>
</dbReference>
<dbReference type="SUPFAM" id="SSF52954">
    <property type="entry name" value="Class II aaRS ABD-related"/>
    <property type="match status" value="1"/>
</dbReference>
<comment type="subcellular location">
    <subcellularLocation>
        <location evidence="3">Mitochondrion inner membrane</location>
        <topology evidence="3">Single-pass membrane protein</topology>
    </subcellularLocation>
    <subcellularLocation>
        <location evidence="2">Nucleus</location>
    </subcellularLocation>
</comment>
<dbReference type="Gene3D" id="1.25.40.10">
    <property type="entry name" value="Tetratricopeptide repeat domain"/>
    <property type="match status" value="4"/>
</dbReference>
<dbReference type="Gene3D" id="3.90.940.10">
    <property type="match status" value="1"/>
</dbReference>
<evidence type="ECO:0000256" key="31">
    <source>
        <dbReference type="ARBA" id="ARBA00031781"/>
    </source>
</evidence>
<evidence type="ECO:0000256" key="32">
    <source>
        <dbReference type="ARBA" id="ARBA00044497"/>
    </source>
</evidence>
<evidence type="ECO:0000256" key="15">
    <source>
        <dbReference type="ARBA" id="ARBA00022792"/>
    </source>
</evidence>
<feature type="domain" description="Aminoacyl-transfer RNA synthetases class-II family profile" evidence="37">
    <location>
        <begin position="1360"/>
        <end position="1587"/>
    </location>
</feature>
<keyword evidence="23" id="KW-0030">Aminoacyl-tRNA synthetase</keyword>
<dbReference type="CDD" id="cd00778">
    <property type="entry name" value="ProRS_core_arch_euk"/>
    <property type="match status" value="1"/>
</dbReference>
<protein>
    <recommendedName>
        <fullName evidence="6">NADH dehydrogenase [ubiquinone] 1 beta subcomplex subunit 4</fullName>
        <ecNumber evidence="5">6.1.1.15</ecNumber>
    </recommendedName>
    <alternativeName>
        <fullName evidence="28">Complex I-B15</fullName>
    </alternativeName>
    <alternativeName>
        <fullName evidence="31">DNA-directed RNA polymerase I subunit H</fullName>
    </alternativeName>
    <alternativeName>
        <fullName evidence="30">NADH-ubiquinone oxidoreductase B15 subunit</fullName>
    </alternativeName>
    <alternativeName>
        <fullName evidence="27">Prolyl-tRNA synthetase</fullName>
    </alternativeName>
    <alternativeName>
        <fullName evidence="29">RPB6 homolog</fullName>
    </alternativeName>
</protein>
<keyword evidence="7" id="KW-0813">Transport</keyword>
<feature type="transmembrane region" description="Helical" evidence="36">
    <location>
        <begin position="111"/>
        <end position="137"/>
    </location>
</feature>
<comment type="similarity">
    <text evidence="4">Belongs to the complex I NDUFB4 subunit family.</text>
</comment>
<dbReference type="PROSITE" id="PS01111">
    <property type="entry name" value="RNA_POL_K_14KD"/>
    <property type="match status" value="1"/>
</dbReference>
<dbReference type="Gene3D" id="2.20.25.10">
    <property type="match status" value="1"/>
</dbReference>
<feature type="region of interest" description="Disordered" evidence="35">
    <location>
        <begin position="2368"/>
        <end position="2399"/>
    </location>
</feature>
<dbReference type="GO" id="GO:0000428">
    <property type="term" value="C:DNA-directed RNA polymerase complex"/>
    <property type="evidence" value="ECO:0007669"/>
    <property type="project" value="UniProtKB-KW"/>
</dbReference>
<evidence type="ECO:0000256" key="7">
    <source>
        <dbReference type="ARBA" id="ARBA00022448"/>
    </source>
</evidence>
<dbReference type="SMART" id="SM00028">
    <property type="entry name" value="TPR"/>
    <property type="match status" value="5"/>
</dbReference>
<evidence type="ECO:0000256" key="16">
    <source>
        <dbReference type="ARBA" id="ARBA00022833"/>
    </source>
</evidence>
<dbReference type="InterPro" id="IPR045864">
    <property type="entry name" value="aa-tRNA-synth_II/BPL/LPL"/>
</dbReference>
<evidence type="ECO:0000259" key="39">
    <source>
        <dbReference type="PROSITE" id="PS51185"/>
    </source>
</evidence>
<dbReference type="PANTHER" id="PTHR43382">
    <property type="entry name" value="PROLYL-TRNA SYNTHETASE"/>
    <property type="match status" value="1"/>
</dbReference>
<keyword evidence="8" id="KW-0240">DNA-directed RNA polymerase</keyword>
<evidence type="ECO:0000256" key="6">
    <source>
        <dbReference type="ARBA" id="ARBA00018681"/>
    </source>
</evidence>
<dbReference type="InterPro" id="IPR009068">
    <property type="entry name" value="uS15_NS1_RNA-bd_sf"/>
</dbReference>
<dbReference type="GO" id="GO:0005524">
    <property type="term" value="F:ATP binding"/>
    <property type="evidence" value="ECO:0007669"/>
    <property type="project" value="UniProtKB-KW"/>
</dbReference>
<evidence type="ECO:0000256" key="8">
    <source>
        <dbReference type="ARBA" id="ARBA00022478"/>
    </source>
</evidence>
<evidence type="ECO:0000256" key="12">
    <source>
        <dbReference type="ARBA" id="ARBA00022723"/>
    </source>
</evidence>
<comment type="catalytic activity">
    <reaction evidence="33">
        <text>tRNA(Pro) + L-proline + ATP = L-prolyl-tRNA(Pro) + AMP + diphosphate</text>
        <dbReference type="Rhea" id="RHEA:14305"/>
        <dbReference type="Rhea" id="RHEA-COMP:9700"/>
        <dbReference type="Rhea" id="RHEA-COMP:9702"/>
        <dbReference type="ChEBI" id="CHEBI:30616"/>
        <dbReference type="ChEBI" id="CHEBI:33019"/>
        <dbReference type="ChEBI" id="CHEBI:60039"/>
        <dbReference type="ChEBI" id="CHEBI:78442"/>
        <dbReference type="ChEBI" id="CHEBI:78532"/>
        <dbReference type="ChEBI" id="CHEBI:456215"/>
        <dbReference type="EC" id="6.1.1.15"/>
    </reaction>
</comment>
<dbReference type="CDD" id="cd10507">
    <property type="entry name" value="Zn-ribbon_RPA12"/>
    <property type="match status" value="1"/>
</dbReference>
<dbReference type="GO" id="GO:0003899">
    <property type="term" value="F:DNA-directed RNA polymerase activity"/>
    <property type="evidence" value="ECO:0007669"/>
    <property type="project" value="InterPro"/>
</dbReference>
<evidence type="ECO:0000256" key="26">
    <source>
        <dbReference type="ARBA" id="ARBA00025773"/>
    </source>
</evidence>
<dbReference type="InterPro" id="IPR002316">
    <property type="entry name" value="Pro-tRNA-ligase_IIa"/>
</dbReference>
<evidence type="ECO:0000256" key="33">
    <source>
        <dbReference type="ARBA" id="ARBA00047671"/>
    </source>
</evidence>
<evidence type="ECO:0000256" key="29">
    <source>
        <dbReference type="ARBA" id="ARBA00030456"/>
    </source>
</evidence>
<accession>A0AAN8FLQ8</accession>
<dbReference type="SUPFAM" id="SSF47060">
    <property type="entry name" value="S15/NS1 RNA-binding domain"/>
    <property type="match status" value="1"/>
</dbReference>
<evidence type="ECO:0000256" key="28">
    <source>
        <dbReference type="ARBA" id="ARBA00030212"/>
    </source>
</evidence>
<dbReference type="Pfam" id="PF03129">
    <property type="entry name" value="HGTP_anticodon"/>
    <property type="match status" value="1"/>
</dbReference>
<feature type="compositionally biased region" description="Basic and acidic residues" evidence="35">
    <location>
        <begin position="2305"/>
        <end position="2320"/>
    </location>
</feature>
<dbReference type="InterPro" id="IPR000738">
    <property type="entry name" value="WHEP-TRS_dom"/>
</dbReference>
<dbReference type="GO" id="GO:0019773">
    <property type="term" value="C:proteasome core complex, alpha-subunit complex"/>
    <property type="evidence" value="ECO:0007669"/>
    <property type="project" value="InterPro"/>
</dbReference>
<dbReference type="GO" id="GO:0006433">
    <property type="term" value="P:prolyl-tRNA aminoacylation"/>
    <property type="evidence" value="ECO:0007669"/>
    <property type="project" value="InterPro"/>
</dbReference>
<dbReference type="InterPro" id="IPR028363">
    <property type="entry name" value="RPB6"/>
</dbReference>
<feature type="compositionally biased region" description="Basic and acidic residues" evidence="35">
    <location>
        <begin position="1258"/>
        <end position="1278"/>
    </location>
</feature>
<dbReference type="Pfam" id="PF10584">
    <property type="entry name" value="Proteasome_A_N"/>
    <property type="match status" value="1"/>
</dbReference>
<dbReference type="Pfam" id="PF04615">
    <property type="entry name" value="Utp14"/>
    <property type="match status" value="2"/>
</dbReference>
<dbReference type="GO" id="GO:0006511">
    <property type="term" value="P:ubiquitin-dependent protein catabolic process"/>
    <property type="evidence" value="ECO:0007669"/>
    <property type="project" value="InterPro"/>
</dbReference>
<dbReference type="SMART" id="SM00991">
    <property type="entry name" value="WHEP-TRS"/>
    <property type="match status" value="1"/>
</dbReference>
<dbReference type="PROSITE" id="PS51185">
    <property type="entry name" value="WHEP_TRS_2"/>
    <property type="match status" value="1"/>
</dbReference>
<keyword evidence="21" id="KW-0496">Mitochondrion</keyword>
<dbReference type="PIRSF" id="PIRSF000778">
    <property type="entry name" value="RpoK/RPB6"/>
    <property type="match status" value="1"/>
</dbReference>
<dbReference type="SUPFAM" id="SSF57783">
    <property type="entry name" value="Zinc beta-ribbon"/>
    <property type="match status" value="1"/>
</dbReference>
<dbReference type="SMART" id="SM00440">
    <property type="entry name" value="ZnF_C2C2"/>
    <property type="match status" value="1"/>
</dbReference>
<evidence type="ECO:0000256" key="20">
    <source>
        <dbReference type="ARBA" id="ARBA00022989"/>
    </source>
</evidence>
<dbReference type="InterPro" id="IPR006195">
    <property type="entry name" value="aa-tRNA-synth_II"/>
</dbReference>
<dbReference type="Gene3D" id="1.10.287.10">
    <property type="entry name" value="S15/NS1, RNA-binding"/>
    <property type="match status" value="1"/>
</dbReference>
<dbReference type="SMART" id="SM00946">
    <property type="entry name" value="ProRS-C_1"/>
    <property type="match status" value="1"/>
</dbReference>
<dbReference type="PRINTS" id="PR01046">
    <property type="entry name" value="TRNASYNTHPRO"/>
</dbReference>
<dbReference type="Pfam" id="PF00587">
    <property type="entry name" value="tRNA-synt_2b"/>
    <property type="match status" value="1"/>
</dbReference>
<dbReference type="InterPro" id="IPR006111">
    <property type="entry name" value="Rpo6/Rpb6"/>
</dbReference>
<dbReference type="PANTHER" id="PTHR43382:SF2">
    <property type="entry name" value="BIFUNCTIONAL GLUTAMATE_PROLINE--TRNA LIGASE"/>
    <property type="match status" value="1"/>
</dbReference>
<dbReference type="Proteomes" id="UP001331761">
    <property type="component" value="Unassembled WGS sequence"/>
</dbReference>
<dbReference type="InterPro" id="IPR017449">
    <property type="entry name" value="Pro-tRNA_synth_II"/>
</dbReference>
<dbReference type="EC" id="6.1.1.15" evidence="5"/>
<keyword evidence="12" id="KW-0479">Metal-binding</keyword>
<dbReference type="PROSITE" id="PS51133">
    <property type="entry name" value="ZF_TFIIS_2"/>
    <property type="match status" value="1"/>
</dbReference>
<dbReference type="Pfam" id="PF01192">
    <property type="entry name" value="RNA_pol_Rpb6"/>
    <property type="match status" value="1"/>
</dbReference>
<dbReference type="InterPro" id="IPR006110">
    <property type="entry name" value="Pol_omega/Rpo6/RPB6"/>
</dbReference>
<feature type="region of interest" description="Disordered" evidence="35">
    <location>
        <begin position="2274"/>
        <end position="2322"/>
    </location>
</feature>
<keyword evidence="18" id="KW-0648">Protein biosynthesis</keyword>
<evidence type="ECO:0000259" key="37">
    <source>
        <dbReference type="PROSITE" id="PS50862"/>
    </source>
</evidence>
<dbReference type="InterPro" id="IPR000426">
    <property type="entry name" value="Proteasome_asu_N"/>
</dbReference>
<reference evidence="40 41" key="1">
    <citation type="submission" date="2019-10" db="EMBL/GenBank/DDBJ databases">
        <title>Assembly and Annotation for the nematode Trichostrongylus colubriformis.</title>
        <authorList>
            <person name="Martin J."/>
        </authorList>
    </citation>
    <scope>NUCLEOTIDE SEQUENCE [LARGE SCALE GENOMIC DNA]</scope>
    <source>
        <strain evidence="40">G859</strain>
        <tissue evidence="40">Whole worm</tissue>
    </source>
</reference>
<evidence type="ECO:0000313" key="41">
    <source>
        <dbReference type="Proteomes" id="UP001331761"/>
    </source>
</evidence>
<dbReference type="EMBL" id="WIXE01006211">
    <property type="protein sequence ID" value="KAK5981506.1"/>
    <property type="molecule type" value="Genomic_DNA"/>
</dbReference>
<evidence type="ECO:0000256" key="4">
    <source>
        <dbReference type="ARBA" id="ARBA00007260"/>
    </source>
</evidence>
<evidence type="ECO:0000256" key="5">
    <source>
        <dbReference type="ARBA" id="ARBA00012831"/>
    </source>
</evidence>